<keyword evidence="5" id="KW-1185">Reference proteome</keyword>
<dbReference type="PROSITE" id="PS50158">
    <property type="entry name" value="ZF_CCHC"/>
    <property type="match status" value="1"/>
</dbReference>
<sequence length="213" mass="25049">MTRMQRASSKSIQQLKMWHTRDLTFFNFKTFSNEEEAFEAIKGINGQTYTGQKLIVDVLSNRKVKKTGPNQDDQCFKCGKGGHWAHLCPKQDHQDVAEEDLIRDLNVIEDLILDHNLHTHLIEIQQKKQQKQKKETQKKYKKRQKTKKAKYQSQTITLSFRLIQKAESNILIKSGKNNFINQLNIIHSILSHKYKIIKKNLQDLSQGQDQRYK</sequence>
<dbReference type="EMBL" id="CAJJDO010000020">
    <property type="protein sequence ID" value="CAD8150536.1"/>
    <property type="molecule type" value="Genomic_DNA"/>
</dbReference>
<evidence type="ECO:0000313" key="4">
    <source>
        <dbReference type="EMBL" id="CAD8150536.1"/>
    </source>
</evidence>
<evidence type="ECO:0000256" key="1">
    <source>
        <dbReference type="PROSITE-ProRule" id="PRU00047"/>
    </source>
</evidence>
<dbReference type="GO" id="GO:0008270">
    <property type="term" value="F:zinc ion binding"/>
    <property type="evidence" value="ECO:0007669"/>
    <property type="project" value="UniProtKB-KW"/>
</dbReference>
<keyword evidence="1" id="KW-0862">Zinc</keyword>
<evidence type="ECO:0000256" key="2">
    <source>
        <dbReference type="SAM" id="MobiDB-lite"/>
    </source>
</evidence>
<feature type="region of interest" description="Disordered" evidence="2">
    <location>
        <begin position="128"/>
        <end position="148"/>
    </location>
</feature>
<dbReference type="AlphaFoldDB" id="A0A8S1TH38"/>
<proteinExistence type="predicted"/>
<accession>A0A8S1TH38</accession>
<dbReference type="Pfam" id="PF00098">
    <property type="entry name" value="zf-CCHC"/>
    <property type="match status" value="1"/>
</dbReference>
<feature type="compositionally biased region" description="Basic residues" evidence="2">
    <location>
        <begin position="139"/>
        <end position="148"/>
    </location>
</feature>
<dbReference type="InterPro" id="IPR001878">
    <property type="entry name" value="Znf_CCHC"/>
</dbReference>
<evidence type="ECO:0000313" key="5">
    <source>
        <dbReference type="Proteomes" id="UP000689195"/>
    </source>
</evidence>
<gene>
    <name evidence="4" type="ORF">PPENT_87.1.T0200311</name>
</gene>
<protein>
    <recommendedName>
        <fullName evidence="3">CCHC-type domain-containing protein</fullName>
    </recommendedName>
</protein>
<keyword evidence="1" id="KW-0863">Zinc-finger</keyword>
<comment type="caution">
    <text evidence="4">The sequence shown here is derived from an EMBL/GenBank/DDBJ whole genome shotgun (WGS) entry which is preliminary data.</text>
</comment>
<reference evidence="4" key="1">
    <citation type="submission" date="2021-01" db="EMBL/GenBank/DDBJ databases">
        <authorList>
            <consortium name="Genoscope - CEA"/>
            <person name="William W."/>
        </authorList>
    </citation>
    <scope>NUCLEOTIDE SEQUENCE</scope>
</reference>
<dbReference type="GO" id="GO:0003676">
    <property type="term" value="F:nucleic acid binding"/>
    <property type="evidence" value="ECO:0007669"/>
    <property type="project" value="InterPro"/>
</dbReference>
<organism evidence="4 5">
    <name type="scientific">Paramecium pentaurelia</name>
    <dbReference type="NCBI Taxonomy" id="43138"/>
    <lineage>
        <taxon>Eukaryota</taxon>
        <taxon>Sar</taxon>
        <taxon>Alveolata</taxon>
        <taxon>Ciliophora</taxon>
        <taxon>Intramacronucleata</taxon>
        <taxon>Oligohymenophorea</taxon>
        <taxon>Peniculida</taxon>
        <taxon>Parameciidae</taxon>
        <taxon>Paramecium</taxon>
    </lineage>
</organism>
<evidence type="ECO:0000259" key="3">
    <source>
        <dbReference type="PROSITE" id="PS50158"/>
    </source>
</evidence>
<name>A0A8S1TH38_9CILI</name>
<dbReference type="OrthoDB" id="5970at2759"/>
<dbReference type="SMART" id="SM00343">
    <property type="entry name" value="ZnF_C2HC"/>
    <property type="match status" value="1"/>
</dbReference>
<feature type="domain" description="CCHC-type" evidence="3">
    <location>
        <begin position="75"/>
        <end position="90"/>
    </location>
</feature>
<dbReference type="Proteomes" id="UP000689195">
    <property type="component" value="Unassembled WGS sequence"/>
</dbReference>
<keyword evidence="1" id="KW-0479">Metal-binding</keyword>